<dbReference type="EMBL" id="CM023479">
    <property type="protein sequence ID" value="KAH7973620.1"/>
    <property type="molecule type" value="Genomic_DNA"/>
</dbReference>
<evidence type="ECO:0000313" key="1">
    <source>
        <dbReference type="EMBL" id="KAH7973620.1"/>
    </source>
</evidence>
<comment type="caution">
    <text evidence="1">The sequence shown here is derived from an EMBL/GenBank/DDBJ whole genome shotgun (WGS) entry which is preliminary data.</text>
</comment>
<protein>
    <submittedName>
        <fullName evidence="1">Uncharacterized protein</fullName>
    </submittedName>
</protein>
<dbReference type="Proteomes" id="UP000821865">
    <property type="component" value="Chromosome 10"/>
</dbReference>
<keyword evidence="2" id="KW-1185">Reference proteome</keyword>
<gene>
    <name evidence="1" type="ORF">HPB49_003091</name>
</gene>
<reference evidence="1" key="1">
    <citation type="submission" date="2020-05" db="EMBL/GenBank/DDBJ databases">
        <title>Large-scale comparative analyses of tick genomes elucidate their genetic diversity and vector capacities.</title>
        <authorList>
            <person name="Jia N."/>
            <person name="Wang J."/>
            <person name="Shi W."/>
            <person name="Du L."/>
            <person name="Sun Y."/>
            <person name="Zhan W."/>
            <person name="Jiang J."/>
            <person name="Wang Q."/>
            <person name="Zhang B."/>
            <person name="Ji P."/>
            <person name="Sakyi L.B."/>
            <person name="Cui X."/>
            <person name="Yuan T."/>
            <person name="Jiang B."/>
            <person name="Yang W."/>
            <person name="Lam T.T.-Y."/>
            <person name="Chang Q."/>
            <person name="Ding S."/>
            <person name="Wang X."/>
            <person name="Zhu J."/>
            <person name="Ruan X."/>
            <person name="Zhao L."/>
            <person name="Wei J."/>
            <person name="Que T."/>
            <person name="Du C."/>
            <person name="Cheng J."/>
            <person name="Dai P."/>
            <person name="Han X."/>
            <person name="Huang E."/>
            <person name="Gao Y."/>
            <person name="Liu J."/>
            <person name="Shao H."/>
            <person name="Ye R."/>
            <person name="Li L."/>
            <person name="Wei W."/>
            <person name="Wang X."/>
            <person name="Wang C."/>
            <person name="Yang T."/>
            <person name="Huo Q."/>
            <person name="Li W."/>
            <person name="Guo W."/>
            <person name="Chen H."/>
            <person name="Zhou L."/>
            <person name="Ni X."/>
            <person name="Tian J."/>
            <person name="Zhou Y."/>
            <person name="Sheng Y."/>
            <person name="Liu T."/>
            <person name="Pan Y."/>
            <person name="Xia L."/>
            <person name="Li J."/>
            <person name="Zhao F."/>
            <person name="Cao W."/>
        </authorList>
    </citation>
    <scope>NUCLEOTIDE SEQUENCE</scope>
    <source>
        <strain evidence="1">Dsil-2018</strain>
    </source>
</reference>
<name>A0ACB8DMP5_DERSI</name>
<accession>A0ACB8DMP5</accession>
<sequence>MSQTEAVYRHSCQIACLGGGALMRHACAGTPSAVGIRLSSNKSRSTPLPPPCHQCLCGRGGCRCSALCPSLISVPKALGARTLYGGNQSSSRGALAAPLPLNVLRYQCNICSYSTVYKQALNRHQRVHTGERPYQCELCPRTFAQKCNMKLHLRRHGACPYRCRFCNRIFRYGEQLHEHLQQEHAASF</sequence>
<proteinExistence type="predicted"/>
<evidence type="ECO:0000313" key="2">
    <source>
        <dbReference type="Proteomes" id="UP000821865"/>
    </source>
</evidence>
<organism evidence="1 2">
    <name type="scientific">Dermacentor silvarum</name>
    <name type="common">Tick</name>
    <dbReference type="NCBI Taxonomy" id="543639"/>
    <lineage>
        <taxon>Eukaryota</taxon>
        <taxon>Metazoa</taxon>
        <taxon>Ecdysozoa</taxon>
        <taxon>Arthropoda</taxon>
        <taxon>Chelicerata</taxon>
        <taxon>Arachnida</taxon>
        <taxon>Acari</taxon>
        <taxon>Parasitiformes</taxon>
        <taxon>Ixodida</taxon>
        <taxon>Ixodoidea</taxon>
        <taxon>Ixodidae</taxon>
        <taxon>Rhipicephalinae</taxon>
        <taxon>Dermacentor</taxon>
    </lineage>
</organism>